<proteinExistence type="predicted"/>
<sequence>MHFSRFGFYFRNRRMVERFFVLFCAIFSAVLVLSLVALVLVADKININPIVHILFRFFQRPFVSALILSFFVTTLLYAVFVLVHPVQHHTVYWQRHSQRYHIRKKSHIHRRLRHIPAQTSHKLLALSSLFVVVKIVFVSFASGFLPHDVLAQTVDPSGQKSQSVLVAAFYVQVLDSDDLYIWIFMLGLLPLAVLIFFIVFRSHIFPHKNFHYESAHLDTNIVTFAARKKAEQRRKKPSPPAGIVPLHDA</sequence>
<dbReference type="Proteomes" id="UP000176952">
    <property type="component" value="Unassembled WGS sequence"/>
</dbReference>
<gene>
    <name evidence="2" type="ORF">A3F54_05435</name>
</gene>
<evidence type="ECO:0000313" key="2">
    <source>
        <dbReference type="EMBL" id="OGY82223.1"/>
    </source>
</evidence>
<keyword evidence="1" id="KW-1133">Transmembrane helix</keyword>
<feature type="transmembrane region" description="Helical" evidence="1">
    <location>
        <begin position="20"/>
        <end position="42"/>
    </location>
</feature>
<organism evidence="2 3">
    <name type="scientific">Candidatus Kerfeldbacteria bacterium RIFCSPHIGHO2_12_FULL_48_17</name>
    <dbReference type="NCBI Taxonomy" id="1798542"/>
    <lineage>
        <taxon>Bacteria</taxon>
        <taxon>Candidatus Kerfeldiibacteriota</taxon>
    </lineage>
</organism>
<protein>
    <submittedName>
        <fullName evidence="2">Uncharacterized protein</fullName>
    </submittedName>
</protein>
<dbReference type="AlphaFoldDB" id="A0A1G2AZ77"/>
<reference evidence="2 3" key="1">
    <citation type="journal article" date="2016" name="Nat. Commun.">
        <title>Thousands of microbial genomes shed light on interconnected biogeochemical processes in an aquifer system.</title>
        <authorList>
            <person name="Anantharaman K."/>
            <person name="Brown C.T."/>
            <person name="Hug L.A."/>
            <person name="Sharon I."/>
            <person name="Castelle C.J."/>
            <person name="Probst A.J."/>
            <person name="Thomas B.C."/>
            <person name="Singh A."/>
            <person name="Wilkins M.J."/>
            <person name="Karaoz U."/>
            <person name="Brodie E.L."/>
            <person name="Williams K.H."/>
            <person name="Hubbard S.S."/>
            <person name="Banfield J.F."/>
        </authorList>
    </citation>
    <scope>NUCLEOTIDE SEQUENCE [LARGE SCALE GENOMIC DNA]</scope>
</reference>
<evidence type="ECO:0000313" key="3">
    <source>
        <dbReference type="Proteomes" id="UP000176952"/>
    </source>
</evidence>
<name>A0A1G2AZ77_9BACT</name>
<comment type="caution">
    <text evidence="2">The sequence shown here is derived from an EMBL/GenBank/DDBJ whole genome shotgun (WGS) entry which is preliminary data.</text>
</comment>
<keyword evidence="1" id="KW-0812">Transmembrane</keyword>
<keyword evidence="1" id="KW-0472">Membrane</keyword>
<feature type="transmembrane region" description="Helical" evidence="1">
    <location>
        <begin position="179"/>
        <end position="200"/>
    </location>
</feature>
<feature type="transmembrane region" description="Helical" evidence="1">
    <location>
        <begin position="123"/>
        <end position="145"/>
    </location>
</feature>
<accession>A0A1G2AZ77</accession>
<dbReference type="EMBL" id="MHKD01000036">
    <property type="protein sequence ID" value="OGY82223.1"/>
    <property type="molecule type" value="Genomic_DNA"/>
</dbReference>
<evidence type="ECO:0000256" key="1">
    <source>
        <dbReference type="SAM" id="Phobius"/>
    </source>
</evidence>
<feature type="transmembrane region" description="Helical" evidence="1">
    <location>
        <begin position="62"/>
        <end position="83"/>
    </location>
</feature>